<dbReference type="AlphaFoldDB" id="A0A8H5M0H8"/>
<evidence type="ECO:0000313" key="3">
    <source>
        <dbReference type="Proteomes" id="UP000518752"/>
    </source>
</evidence>
<keyword evidence="3" id="KW-1185">Reference proteome</keyword>
<evidence type="ECO:0000256" key="1">
    <source>
        <dbReference type="SAM" id="MobiDB-lite"/>
    </source>
</evidence>
<accession>A0A8H5M0H8</accession>
<reference evidence="2 3" key="1">
    <citation type="journal article" date="2020" name="ISME J.">
        <title>Uncovering the hidden diversity of litter-decomposition mechanisms in mushroom-forming fungi.</title>
        <authorList>
            <person name="Floudas D."/>
            <person name="Bentzer J."/>
            <person name="Ahren D."/>
            <person name="Johansson T."/>
            <person name="Persson P."/>
            <person name="Tunlid A."/>
        </authorList>
    </citation>
    <scope>NUCLEOTIDE SEQUENCE [LARGE SCALE GENOMIC DNA]</scope>
    <source>
        <strain evidence="2 3">CBS 406.79</strain>
    </source>
</reference>
<evidence type="ECO:0000313" key="2">
    <source>
        <dbReference type="EMBL" id="KAF5376790.1"/>
    </source>
</evidence>
<organism evidence="2 3">
    <name type="scientific">Collybiopsis confluens</name>
    <dbReference type="NCBI Taxonomy" id="2823264"/>
    <lineage>
        <taxon>Eukaryota</taxon>
        <taxon>Fungi</taxon>
        <taxon>Dikarya</taxon>
        <taxon>Basidiomycota</taxon>
        <taxon>Agaricomycotina</taxon>
        <taxon>Agaricomycetes</taxon>
        <taxon>Agaricomycetidae</taxon>
        <taxon>Agaricales</taxon>
        <taxon>Marasmiineae</taxon>
        <taxon>Omphalotaceae</taxon>
        <taxon>Collybiopsis</taxon>
    </lineage>
</organism>
<protein>
    <submittedName>
        <fullName evidence="2">Uncharacterized protein</fullName>
    </submittedName>
</protein>
<comment type="caution">
    <text evidence="2">The sequence shown here is derived from an EMBL/GenBank/DDBJ whole genome shotgun (WGS) entry which is preliminary data.</text>
</comment>
<gene>
    <name evidence="2" type="ORF">D9757_009486</name>
</gene>
<feature type="region of interest" description="Disordered" evidence="1">
    <location>
        <begin position="1"/>
        <end position="35"/>
    </location>
</feature>
<dbReference type="Proteomes" id="UP000518752">
    <property type="component" value="Unassembled WGS sequence"/>
</dbReference>
<dbReference type="EMBL" id="JAACJN010000088">
    <property type="protein sequence ID" value="KAF5376790.1"/>
    <property type="molecule type" value="Genomic_DNA"/>
</dbReference>
<sequence length="84" mass="9637">MAPHRGRGRKPHGGRNISGLRNQKSSSALPSSTRINMVLDSNTRLDWGLEDELRSDEESDIDEEIYWEELDSEILAKQPCRKEQ</sequence>
<name>A0A8H5M0H8_9AGAR</name>
<proteinExistence type="predicted"/>
<feature type="compositionally biased region" description="Polar residues" evidence="1">
    <location>
        <begin position="19"/>
        <end position="35"/>
    </location>
</feature>
<feature type="compositionally biased region" description="Basic residues" evidence="1">
    <location>
        <begin position="1"/>
        <end position="13"/>
    </location>
</feature>